<proteinExistence type="predicted"/>
<organism evidence="5">
    <name type="scientific">Aerophobetes bacterium</name>
    <dbReference type="NCBI Taxonomy" id="2030807"/>
    <lineage>
        <taxon>Bacteria</taxon>
        <taxon>Candidatus Aerophobota</taxon>
    </lineage>
</organism>
<evidence type="ECO:0000256" key="3">
    <source>
        <dbReference type="ARBA" id="ARBA00022827"/>
    </source>
</evidence>
<comment type="cofactor">
    <cofactor evidence="1">
        <name>FAD</name>
        <dbReference type="ChEBI" id="CHEBI:57692"/>
    </cofactor>
</comment>
<comment type="caution">
    <text evidence="5">The sequence shown here is derived from an EMBL/GenBank/DDBJ whole genome shotgun (WGS) entry which is preliminary data.</text>
</comment>
<dbReference type="InterPro" id="IPR050260">
    <property type="entry name" value="FAD-bd_OxRdtase"/>
</dbReference>
<protein>
    <submittedName>
        <fullName evidence="5">NAD(P)/FAD-dependent oxidoreductase</fullName>
    </submittedName>
</protein>
<feature type="non-terminal residue" evidence="5">
    <location>
        <position position="332"/>
    </location>
</feature>
<dbReference type="SUPFAM" id="SSF51905">
    <property type="entry name" value="FAD/NAD(P)-binding domain"/>
    <property type="match status" value="2"/>
</dbReference>
<dbReference type="InterPro" id="IPR036188">
    <property type="entry name" value="FAD/NAD-bd_sf"/>
</dbReference>
<dbReference type="PRINTS" id="PR00411">
    <property type="entry name" value="PNDRDTASEI"/>
</dbReference>
<keyword evidence="3" id="KW-0274">FAD</keyword>
<reference evidence="5" key="1">
    <citation type="journal article" date="2020" name="mSystems">
        <title>Genome- and Community-Level Interaction Insights into Carbon Utilization and Element Cycling Functions of Hydrothermarchaeota in Hydrothermal Sediment.</title>
        <authorList>
            <person name="Zhou Z."/>
            <person name="Liu Y."/>
            <person name="Xu W."/>
            <person name="Pan J."/>
            <person name="Luo Z.H."/>
            <person name="Li M."/>
        </authorList>
    </citation>
    <scope>NUCLEOTIDE SEQUENCE [LARGE SCALE GENOMIC DNA]</scope>
    <source>
        <strain evidence="5">HyVt-92</strain>
    </source>
</reference>
<dbReference type="InterPro" id="IPR023753">
    <property type="entry name" value="FAD/NAD-binding_dom"/>
</dbReference>
<dbReference type="Pfam" id="PF07992">
    <property type="entry name" value="Pyr_redox_2"/>
    <property type="match status" value="1"/>
</dbReference>
<evidence type="ECO:0000256" key="1">
    <source>
        <dbReference type="ARBA" id="ARBA00001974"/>
    </source>
</evidence>
<dbReference type="PANTHER" id="PTHR43429:SF3">
    <property type="entry name" value="NITRITE REDUCTASE [NAD(P)H]"/>
    <property type="match status" value="1"/>
</dbReference>
<gene>
    <name evidence="5" type="ORF">ENL39_05930</name>
</gene>
<dbReference type="PANTHER" id="PTHR43429">
    <property type="entry name" value="PYRIDINE NUCLEOTIDE-DISULFIDE OXIDOREDUCTASE DOMAIN-CONTAINING"/>
    <property type="match status" value="1"/>
</dbReference>
<feature type="domain" description="FAD/NAD(P)-binding" evidence="4">
    <location>
        <begin position="2"/>
        <end position="298"/>
    </location>
</feature>
<dbReference type="EMBL" id="DRTT01000164">
    <property type="protein sequence ID" value="HHF99005.1"/>
    <property type="molecule type" value="Genomic_DNA"/>
</dbReference>
<dbReference type="Proteomes" id="UP000886070">
    <property type="component" value="Unassembled WGS sequence"/>
</dbReference>
<dbReference type="GO" id="GO:0016491">
    <property type="term" value="F:oxidoreductase activity"/>
    <property type="evidence" value="ECO:0007669"/>
    <property type="project" value="InterPro"/>
</dbReference>
<dbReference type="Gene3D" id="3.50.50.60">
    <property type="entry name" value="FAD/NAD(P)-binding domain"/>
    <property type="match status" value="2"/>
</dbReference>
<dbReference type="AlphaFoldDB" id="A0A7V5HZY9"/>
<accession>A0A7V5HZY9</accession>
<name>A0A7V5HZY9_UNCAE</name>
<evidence type="ECO:0000259" key="4">
    <source>
        <dbReference type="Pfam" id="PF07992"/>
    </source>
</evidence>
<evidence type="ECO:0000256" key="2">
    <source>
        <dbReference type="ARBA" id="ARBA00022630"/>
    </source>
</evidence>
<keyword evidence="2" id="KW-0285">Flavoprotein</keyword>
<sequence length="332" mass="36311">MHYLIIGNCAAGINAIEGIRKLDGSGEITVVSDEDFPAYCRCLITDYVAGTRKKEDLLYREKDFYEKNKVNLILGERVNKVDISKKEIILQSGKKLSYDRLLVATGASPKPLGIKGEEKYGVFGFRTLRDADEIIKLADETRKAVIFGGGLIGLKAAYGLKKRGVDVQVMVKSPRILSQVVDTQAAEIIGKWLQENGISIRTGVAPEEILGDKEVEEVRLDNGEKIPARLVIVGKGVRCNTSLVEDSPIKVHWGILADDFLQTNIEGVFVAGDVAETKDLVFDRNEVNALWTAACEQGRIAGMNMVEKVKKYPGSIGANSADFFGLAFISVG</sequence>
<evidence type="ECO:0000313" key="5">
    <source>
        <dbReference type="EMBL" id="HHF99005.1"/>
    </source>
</evidence>
<dbReference type="PRINTS" id="PR00368">
    <property type="entry name" value="FADPNR"/>
</dbReference>